<dbReference type="EMBL" id="CAACVG010009689">
    <property type="protein sequence ID" value="VEN53873.1"/>
    <property type="molecule type" value="Genomic_DNA"/>
</dbReference>
<accession>A0A653D168</accession>
<evidence type="ECO:0000313" key="3">
    <source>
        <dbReference type="EMBL" id="VEN53873.1"/>
    </source>
</evidence>
<gene>
    <name evidence="3" type="ORF">CALMAC_LOCUS13540</name>
</gene>
<feature type="disulfide bond" evidence="1">
    <location>
        <begin position="12"/>
        <end position="21"/>
    </location>
</feature>
<dbReference type="AlphaFoldDB" id="A0A653D168"/>
<feature type="domain" description="EGF-like" evidence="2">
    <location>
        <begin position="1"/>
        <end position="22"/>
    </location>
</feature>
<dbReference type="InterPro" id="IPR000742">
    <property type="entry name" value="EGF"/>
</dbReference>
<dbReference type="PROSITE" id="PS50026">
    <property type="entry name" value="EGF_3"/>
    <property type="match status" value="1"/>
</dbReference>
<keyword evidence="1" id="KW-0245">EGF-like domain</keyword>
<evidence type="ECO:0000256" key="1">
    <source>
        <dbReference type="PROSITE-ProRule" id="PRU00076"/>
    </source>
</evidence>
<organism evidence="3 4">
    <name type="scientific">Callosobruchus maculatus</name>
    <name type="common">Southern cowpea weevil</name>
    <name type="synonym">Pulse bruchid</name>
    <dbReference type="NCBI Taxonomy" id="64391"/>
    <lineage>
        <taxon>Eukaryota</taxon>
        <taxon>Metazoa</taxon>
        <taxon>Ecdysozoa</taxon>
        <taxon>Arthropoda</taxon>
        <taxon>Hexapoda</taxon>
        <taxon>Insecta</taxon>
        <taxon>Pterygota</taxon>
        <taxon>Neoptera</taxon>
        <taxon>Endopterygota</taxon>
        <taxon>Coleoptera</taxon>
        <taxon>Polyphaga</taxon>
        <taxon>Cucujiformia</taxon>
        <taxon>Chrysomeloidea</taxon>
        <taxon>Chrysomelidae</taxon>
        <taxon>Bruchinae</taxon>
        <taxon>Bruchini</taxon>
        <taxon>Callosobruchus</taxon>
    </lineage>
</organism>
<dbReference type="PROSITE" id="PS00022">
    <property type="entry name" value="EGF_1"/>
    <property type="match status" value="1"/>
</dbReference>
<dbReference type="Proteomes" id="UP000410492">
    <property type="component" value="Unassembled WGS sequence"/>
</dbReference>
<proteinExistence type="predicted"/>
<evidence type="ECO:0000259" key="2">
    <source>
        <dbReference type="PROSITE" id="PS50026"/>
    </source>
</evidence>
<dbReference type="Gene3D" id="2.10.25.10">
    <property type="entry name" value="Laminin"/>
    <property type="match status" value="1"/>
</dbReference>
<sequence>MHVGVSAIRCHCPKNYTGNTCETAVSSNKGKPALKV</sequence>
<evidence type="ECO:0000313" key="4">
    <source>
        <dbReference type="Proteomes" id="UP000410492"/>
    </source>
</evidence>
<reference evidence="3 4" key="1">
    <citation type="submission" date="2019-01" db="EMBL/GenBank/DDBJ databases">
        <authorList>
            <person name="Sayadi A."/>
        </authorList>
    </citation>
    <scope>NUCLEOTIDE SEQUENCE [LARGE SCALE GENOMIC DNA]</scope>
</reference>
<dbReference type="SUPFAM" id="SSF57196">
    <property type="entry name" value="EGF/Laminin"/>
    <property type="match status" value="1"/>
</dbReference>
<dbReference type="OrthoDB" id="6138650at2759"/>
<keyword evidence="4" id="KW-1185">Reference proteome</keyword>
<protein>
    <recommendedName>
        <fullName evidence="2">EGF-like domain-containing protein</fullName>
    </recommendedName>
</protein>
<name>A0A653D168_CALMS</name>
<feature type="non-terminal residue" evidence="3">
    <location>
        <position position="36"/>
    </location>
</feature>
<keyword evidence="1" id="KW-1015">Disulfide bond</keyword>
<comment type="caution">
    <text evidence="1">Lacks conserved residue(s) required for the propagation of feature annotation.</text>
</comment>